<dbReference type="Proteomes" id="UP000076532">
    <property type="component" value="Unassembled WGS sequence"/>
</dbReference>
<name>A0A166FSG7_9AGAM</name>
<gene>
    <name evidence="1" type="ORF">FIBSPDRAFT_957448</name>
</gene>
<dbReference type="AlphaFoldDB" id="A0A166FSG7"/>
<evidence type="ECO:0000313" key="1">
    <source>
        <dbReference type="EMBL" id="KZP17112.1"/>
    </source>
</evidence>
<accession>A0A166FSG7</accession>
<evidence type="ECO:0000313" key="2">
    <source>
        <dbReference type="Proteomes" id="UP000076532"/>
    </source>
</evidence>
<dbReference type="EMBL" id="KV417586">
    <property type="protein sequence ID" value="KZP17112.1"/>
    <property type="molecule type" value="Genomic_DNA"/>
</dbReference>
<sequence>MAYRAATDVQALLHQALLELLQVLRQARAVGHDSFGSVVESRGGSSRVQLRCRVDAAGRRAALVALVSVARQEAEGAQGREREARDHAALGEGLGERVLEAAEAEHGRGLLADVVQAPPDRRAPLPAPPRPGPLALQLRLLELARQKLDEVKHETLIRRSRPPNLVVHSRSRGAFRLQTVLLRVVLGEPPEKTRLLHERRGTRLPAPLLRVADALLDVPSPTSRSHLLFLLREF</sequence>
<proteinExistence type="predicted"/>
<keyword evidence="2" id="KW-1185">Reference proteome</keyword>
<reference evidence="1 2" key="1">
    <citation type="journal article" date="2016" name="Mol. Biol. Evol.">
        <title>Comparative Genomics of Early-Diverging Mushroom-Forming Fungi Provides Insights into the Origins of Lignocellulose Decay Capabilities.</title>
        <authorList>
            <person name="Nagy L.G."/>
            <person name="Riley R."/>
            <person name="Tritt A."/>
            <person name="Adam C."/>
            <person name="Daum C."/>
            <person name="Floudas D."/>
            <person name="Sun H."/>
            <person name="Yadav J.S."/>
            <person name="Pangilinan J."/>
            <person name="Larsson K.H."/>
            <person name="Matsuura K."/>
            <person name="Barry K."/>
            <person name="Labutti K."/>
            <person name="Kuo R."/>
            <person name="Ohm R.A."/>
            <person name="Bhattacharya S.S."/>
            <person name="Shirouzu T."/>
            <person name="Yoshinaga Y."/>
            <person name="Martin F.M."/>
            <person name="Grigoriev I.V."/>
            <person name="Hibbett D.S."/>
        </authorList>
    </citation>
    <scope>NUCLEOTIDE SEQUENCE [LARGE SCALE GENOMIC DNA]</scope>
    <source>
        <strain evidence="1 2">CBS 109695</strain>
    </source>
</reference>
<protein>
    <submittedName>
        <fullName evidence="1">Uncharacterized protein</fullName>
    </submittedName>
</protein>
<organism evidence="1 2">
    <name type="scientific">Athelia psychrophila</name>
    <dbReference type="NCBI Taxonomy" id="1759441"/>
    <lineage>
        <taxon>Eukaryota</taxon>
        <taxon>Fungi</taxon>
        <taxon>Dikarya</taxon>
        <taxon>Basidiomycota</taxon>
        <taxon>Agaricomycotina</taxon>
        <taxon>Agaricomycetes</taxon>
        <taxon>Agaricomycetidae</taxon>
        <taxon>Atheliales</taxon>
        <taxon>Atheliaceae</taxon>
        <taxon>Athelia</taxon>
    </lineage>
</organism>